<proteinExistence type="predicted"/>
<comment type="caution">
    <text evidence="3">The sequence shown here is derived from an EMBL/GenBank/DDBJ whole genome shotgun (WGS) entry which is preliminary data.</text>
</comment>
<name>A0A9P7JUC4_9AGAM</name>
<feature type="compositionally biased region" description="Low complexity" evidence="2">
    <location>
        <begin position="311"/>
        <end position="324"/>
    </location>
</feature>
<feature type="compositionally biased region" description="Polar residues" evidence="2">
    <location>
        <begin position="427"/>
        <end position="437"/>
    </location>
</feature>
<feature type="region of interest" description="Disordered" evidence="2">
    <location>
        <begin position="420"/>
        <end position="469"/>
    </location>
</feature>
<organism evidence="3 4">
    <name type="scientific">Suillus discolor</name>
    <dbReference type="NCBI Taxonomy" id="1912936"/>
    <lineage>
        <taxon>Eukaryota</taxon>
        <taxon>Fungi</taxon>
        <taxon>Dikarya</taxon>
        <taxon>Basidiomycota</taxon>
        <taxon>Agaricomycotina</taxon>
        <taxon>Agaricomycetes</taxon>
        <taxon>Agaricomycetidae</taxon>
        <taxon>Boletales</taxon>
        <taxon>Suillineae</taxon>
        <taxon>Suillaceae</taxon>
        <taxon>Suillus</taxon>
    </lineage>
</organism>
<evidence type="ECO:0000313" key="4">
    <source>
        <dbReference type="Proteomes" id="UP000823399"/>
    </source>
</evidence>
<dbReference type="EMBL" id="JABBWM010000026">
    <property type="protein sequence ID" value="KAG2108666.1"/>
    <property type="molecule type" value="Genomic_DNA"/>
</dbReference>
<protein>
    <submittedName>
        <fullName evidence="3">Uncharacterized protein</fullName>
    </submittedName>
</protein>
<evidence type="ECO:0000313" key="3">
    <source>
        <dbReference type="EMBL" id="KAG2108666.1"/>
    </source>
</evidence>
<reference evidence="3" key="1">
    <citation type="journal article" date="2020" name="New Phytol.">
        <title>Comparative genomics reveals dynamic genome evolution in host specialist ectomycorrhizal fungi.</title>
        <authorList>
            <person name="Lofgren L.A."/>
            <person name="Nguyen N.H."/>
            <person name="Vilgalys R."/>
            <person name="Ruytinx J."/>
            <person name="Liao H.L."/>
            <person name="Branco S."/>
            <person name="Kuo A."/>
            <person name="LaButti K."/>
            <person name="Lipzen A."/>
            <person name="Andreopoulos W."/>
            <person name="Pangilinan J."/>
            <person name="Riley R."/>
            <person name="Hundley H."/>
            <person name="Na H."/>
            <person name="Barry K."/>
            <person name="Grigoriev I.V."/>
            <person name="Stajich J.E."/>
            <person name="Kennedy P.G."/>
        </authorList>
    </citation>
    <scope>NUCLEOTIDE SEQUENCE</scope>
    <source>
        <strain evidence="3">FC423</strain>
    </source>
</reference>
<dbReference type="Proteomes" id="UP000823399">
    <property type="component" value="Unassembled WGS sequence"/>
</dbReference>
<dbReference type="GeneID" id="64695915"/>
<evidence type="ECO:0000256" key="1">
    <source>
        <dbReference type="SAM" id="Coils"/>
    </source>
</evidence>
<dbReference type="RefSeq" id="XP_041293036.1">
    <property type="nucleotide sequence ID" value="XM_041433656.1"/>
</dbReference>
<dbReference type="OrthoDB" id="3235325at2759"/>
<keyword evidence="1" id="KW-0175">Coiled coil</keyword>
<evidence type="ECO:0000256" key="2">
    <source>
        <dbReference type="SAM" id="MobiDB-lite"/>
    </source>
</evidence>
<feature type="compositionally biased region" description="Basic and acidic residues" evidence="2">
    <location>
        <begin position="288"/>
        <end position="302"/>
    </location>
</feature>
<feature type="region of interest" description="Disordered" evidence="2">
    <location>
        <begin position="111"/>
        <end position="132"/>
    </location>
</feature>
<feature type="coiled-coil region" evidence="1">
    <location>
        <begin position="66"/>
        <end position="93"/>
    </location>
</feature>
<keyword evidence="4" id="KW-1185">Reference proteome</keyword>
<feature type="compositionally biased region" description="Basic residues" evidence="2">
    <location>
        <begin position="450"/>
        <end position="462"/>
    </location>
</feature>
<dbReference type="AlphaFoldDB" id="A0A9P7JUC4"/>
<sequence>MSAVNTESGIHNFARSRKLSQQHLEASQNFSEQRYPSPITPVFNTPNLPLHQSTSILVSCHTQAYHRHTQQRIEILEKENLELRTECTTLKNAFQMLADCVGLRNADANNFTPPPHADGKTPHIDQSLPLRPPPLSSDDYDTKFWDIEDWKIWCNSTEGRGSIKSRGSVPFLEDEDGNPLASTAIDSIRRTMRRLFEMLASKNIAPPSWGRLSEQAYLLFHIAIGTAHPELRFCSNDWKANELAKNVYSAWRTARRRAKARAKGVKPEELDQDDLGSYSGDDEDGDDLENRKRSAMPEDLTHTTKRRKTYESPLLSSSATTPSSEPEELTSTDLTPSAAQCDKPTAIETWTVPQIKLKNPLDGLTLPQKSLLVLPSSSESTTPVLKSAAAISQPNALVDGFAGESPEALVETVTVTPPLVDTPIPNGQPTTSVSSVPIHSVTEPTEVPKKASKARPSSKKNGRQQVKKDGTTAEFRIYWDALDTQQRNSYESEAVQLVSSNVWVKNTVGAVVDGTLH</sequence>
<accession>A0A9P7JUC4</accession>
<gene>
    <name evidence="3" type="ORF">F5147DRAFT_652668</name>
</gene>
<feature type="region of interest" description="Disordered" evidence="2">
    <location>
        <begin position="259"/>
        <end position="340"/>
    </location>
</feature>
<feature type="compositionally biased region" description="Acidic residues" evidence="2">
    <location>
        <begin position="270"/>
        <end position="287"/>
    </location>
</feature>